<proteinExistence type="predicted"/>
<dbReference type="Pfam" id="PF01075">
    <property type="entry name" value="Glyco_transf_9"/>
    <property type="match status" value="1"/>
</dbReference>
<dbReference type="Proteomes" id="UP000600139">
    <property type="component" value="Unassembled WGS sequence"/>
</dbReference>
<comment type="caution">
    <text evidence="3">The sequence shown here is derived from an EMBL/GenBank/DDBJ whole genome shotgun (WGS) entry which is preliminary data.</text>
</comment>
<sequence length="308" mass="33361">MIMAAPERWDEACFSVPALRAMMASGLKTAVLCPENQADFWATLPDLTVIPIHAKAKSRLLAKEIAGNWQASLAWETGLAADVFQNASIPRRLGVDERKLKKQLTHPLAISATPLEHRVRHYLSAVETLGIPTGQPEYFAPADLGVDPVDGTVLLCPGSDFGPSHEWPIERWVELAKKLITSGLRVTVASIGTGRGLGKILSDNLGKSAESFHAEPLDQALPVLAGQSLVISADGSLPHLASHAGATCVVLFGPNDPAWKRPLGKRHASVRRHVECSPCLLPKCPLDLRCQKELDTGRVWQAVLEKLR</sequence>
<dbReference type="GO" id="GO:0009244">
    <property type="term" value="P:lipopolysaccharide core region biosynthetic process"/>
    <property type="evidence" value="ECO:0007669"/>
    <property type="project" value="TreeGrafter"/>
</dbReference>
<dbReference type="GO" id="GO:0005829">
    <property type="term" value="C:cytosol"/>
    <property type="evidence" value="ECO:0007669"/>
    <property type="project" value="TreeGrafter"/>
</dbReference>
<dbReference type="InterPro" id="IPR002201">
    <property type="entry name" value="Glyco_trans_9"/>
</dbReference>
<dbReference type="Gene3D" id="3.40.50.2000">
    <property type="entry name" value="Glycogen Phosphorylase B"/>
    <property type="match status" value="2"/>
</dbReference>
<accession>A0A934R0Z4</accession>
<dbReference type="PANTHER" id="PTHR30160:SF1">
    <property type="entry name" value="LIPOPOLYSACCHARIDE 1,2-N-ACETYLGLUCOSAMINETRANSFERASE-RELATED"/>
    <property type="match status" value="1"/>
</dbReference>
<reference evidence="3" key="1">
    <citation type="submission" date="2021-01" db="EMBL/GenBank/DDBJ databases">
        <title>Modified the classification status of verrucomicrobia.</title>
        <authorList>
            <person name="Feng X."/>
        </authorList>
    </citation>
    <scope>NUCLEOTIDE SEQUENCE</scope>
    <source>
        <strain evidence="3">JCM 18052</strain>
    </source>
</reference>
<dbReference type="SUPFAM" id="SSF53756">
    <property type="entry name" value="UDP-Glycosyltransferase/glycogen phosphorylase"/>
    <property type="match status" value="1"/>
</dbReference>
<dbReference type="PANTHER" id="PTHR30160">
    <property type="entry name" value="TETRAACYLDISACCHARIDE 4'-KINASE-RELATED"/>
    <property type="match status" value="1"/>
</dbReference>
<keyword evidence="1" id="KW-0328">Glycosyltransferase</keyword>
<keyword evidence="4" id="KW-1185">Reference proteome</keyword>
<keyword evidence="2" id="KW-0808">Transferase</keyword>
<dbReference type="EMBL" id="JAENIK010000004">
    <property type="protein sequence ID" value="MBK1814336.1"/>
    <property type="molecule type" value="Genomic_DNA"/>
</dbReference>
<dbReference type="GO" id="GO:0008713">
    <property type="term" value="F:ADP-heptose-lipopolysaccharide heptosyltransferase activity"/>
    <property type="evidence" value="ECO:0007669"/>
    <property type="project" value="TreeGrafter"/>
</dbReference>
<dbReference type="CDD" id="cd03789">
    <property type="entry name" value="GT9_LPS_heptosyltransferase"/>
    <property type="match status" value="1"/>
</dbReference>
<protein>
    <submittedName>
        <fullName evidence="3">Glycosyltransferase family 9 protein</fullName>
    </submittedName>
</protein>
<dbReference type="AlphaFoldDB" id="A0A934R0Z4"/>
<evidence type="ECO:0000313" key="3">
    <source>
        <dbReference type="EMBL" id="MBK1814336.1"/>
    </source>
</evidence>
<dbReference type="InterPro" id="IPR051199">
    <property type="entry name" value="LPS_LOS_Heptosyltrfase"/>
</dbReference>
<evidence type="ECO:0000313" key="4">
    <source>
        <dbReference type="Proteomes" id="UP000600139"/>
    </source>
</evidence>
<evidence type="ECO:0000256" key="1">
    <source>
        <dbReference type="ARBA" id="ARBA00022676"/>
    </source>
</evidence>
<name>A0A934R0Z4_9BACT</name>
<organism evidence="3 4">
    <name type="scientific">Luteolibacter yonseiensis</name>
    <dbReference type="NCBI Taxonomy" id="1144680"/>
    <lineage>
        <taxon>Bacteria</taxon>
        <taxon>Pseudomonadati</taxon>
        <taxon>Verrucomicrobiota</taxon>
        <taxon>Verrucomicrobiia</taxon>
        <taxon>Verrucomicrobiales</taxon>
        <taxon>Verrucomicrobiaceae</taxon>
        <taxon>Luteolibacter</taxon>
    </lineage>
</organism>
<evidence type="ECO:0000256" key="2">
    <source>
        <dbReference type="ARBA" id="ARBA00022679"/>
    </source>
</evidence>
<gene>
    <name evidence="3" type="ORF">JIN84_01850</name>
</gene>